<evidence type="ECO:0000313" key="1">
    <source>
        <dbReference type="EMBL" id="QBK91924.1"/>
    </source>
</evidence>
<organism evidence="1">
    <name type="scientific">Pithovirus LCPAC304</name>
    <dbReference type="NCBI Taxonomy" id="2506594"/>
    <lineage>
        <taxon>Viruses</taxon>
        <taxon>Pithoviruses</taxon>
    </lineage>
</organism>
<name>A0A481Z7R9_9VIRU</name>
<protein>
    <submittedName>
        <fullName evidence="1">Holliday junction resolvase</fullName>
    </submittedName>
</protein>
<gene>
    <name evidence="1" type="ORF">LCPAC304_02650</name>
</gene>
<dbReference type="EMBL" id="MK500566">
    <property type="protein sequence ID" value="QBK91924.1"/>
    <property type="molecule type" value="Genomic_DNA"/>
</dbReference>
<dbReference type="InterPro" id="IPR012337">
    <property type="entry name" value="RNaseH-like_sf"/>
</dbReference>
<sequence>MWKKLRIASFDIGKKNFAHYVEDCDLNDLNDLSVLHRAIPYEKVRDKWLKSSATMEILMNALMMNGTRIDIGVFNFQTGDAAKSTKLDNPTLLNFFNHMERYRPLWDTCDIFVIEQQFVALHGRYRGINMDAIKLGAITHAWLLEQYPNREVVSFGSTNKTQMLGASSRMNKAARKKWATAKALSIFEQRNDTEALRMYQLSLDIKGKRLNTEEKIQSYFVSFEDCAKDIKRMAEYMLRTRQKMDDISDTVVQLQAYKYTRFVNNS</sequence>
<dbReference type="SUPFAM" id="SSF53098">
    <property type="entry name" value="Ribonuclease H-like"/>
    <property type="match status" value="1"/>
</dbReference>
<proteinExistence type="predicted"/>
<reference evidence="1" key="1">
    <citation type="journal article" date="2019" name="MBio">
        <title>Virus Genomes from Deep Sea Sediments Expand the Ocean Megavirome and Support Independent Origins of Viral Gigantism.</title>
        <authorList>
            <person name="Backstrom D."/>
            <person name="Yutin N."/>
            <person name="Jorgensen S.L."/>
            <person name="Dharamshi J."/>
            <person name="Homa F."/>
            <person name="Zaremba-Niedwiedzka K."/>
            <person name="Spang A."/>
            <person name="Wolf Y.I."/>
            <person name="Koonin E.V."/>
            <person name="Ettema T.J."/>
        </authorList>
    </citation>
    <scope>NUCLEOTIDE SEQUENCE</scope>
</reference>
<accession>A0A481Z7R9</accession>